<dbReference type="GO" id="GO:0000307">
    <property type="term" value="C:cyclin-dependent protein kinase holoenzyme complex"/>
    <property type="evidence" value="ECO:0007669"/>
    <property type="project" value="TreeGrafter"/>
</dbReference>
<feature type="compositionally biased region" description="Low complexity" evidence="1">
    <location>
        <begin position="189"/>
        <end position="202"/>
    </location>
</feature>
<dbReference type="EMBL" id="WHVB01000003">
    <property type="protein sequence ID" value="KAF8484473.1"/>
    <property type="molecule type" value="Genomic_DNA"/>
</dbReference>
<evidence type="ECO:0000256" key="1">
    <source>
        <dbReference type="SAM" id="MobiDB-lite"/>
    </source>
</evidence>
<dbReference type="AlphaFoldDB" id="A0A9P5TCE9"/>
<dbReference type="PANTHER" id="PTHR15615:SF27">
    <property type="entry name" value="PHO85 CYCLIN CLG1"/>
    <property type="match status" value="1"/>
</dbReference>
<feature type="compositionally biased region" description="Low complexity" evidence="1">
    <location>
        <begin position="1"/>
        <end position="11"/>
    </location>
</feature>
<dbReference type="InterPro" id="IPR013922">
    <property type="entry name" value="Cyclin_PHO80-like"/>
</dbReference>
<name>A0A9P5TCE9_9AGAM</name>
<dbReference type="GO" id="GO:0005634">
    <property type="term" value="C:nucleus"/>
    <property type="evidence" value="ECO:0007669"/>
    <property type="project" value="TreeGrafter"/>
</dbReference>
<feature type="region of interest" description="Disordered" evidence="1">
    <location>
        <begin position="188"/>
        <end position="215"/>
    </location>
</feature>
<gene>
    <name evidence="2" type="ORF">DFH94DRAFT_234134</name>
</gene>
<keyword evidence="3" id="KW-1185">Reference proteome</keyword>
<feature type="compositionally biased region" description="Polar residues" evidence="1">
    <location>
        <begin position="566"/>
        <end position="578"/>
    </location>
</feature>
<organism evidence="2 3">
    <name type="scientific">Russula ochroleuca</name>
    <dbReference type="NCBI Taxonomy" id="152965"/>
    <lineage>
        <taxon>Eukaryota</taxon>
        <taxon>Fungi</taxon>
        <taxon>Dikarya</taxon>
        <taxon>Basidiomycota</taxon>
        <taxon>Agaricomycotina</taxon>
        <taxon>Agaricomycetes</taxon>
        <taxon>Russulales</taxon>
        <taxon>Russulaceae</taxon>
        <taxon>Russula</taxon>
    </lineage>
</organism>
<sequence>MPVPVPRYSRPPSHPVFKQDHYPGDLNYPQPSVFPNLATSIPLPPSGPPPSFGTREEWISSLPLWRRNKPRRIWEEGDSRLTTNPGMQDFSTGLIRAGNAPIIKGDRAQACIPPLLTLYQTEQACPPQHLQDFEEDIEEIGSGTLDYEIESQWSGGTPRSEDLAEMEIDPSCDHRVVASDVFLPQFGDSYSPPSEEGVSSEPAPDEDPASSPLGPITPFGVFVDRAVATSHFSSKVALPVTPPFDIQYAPPPAAPFQYDAADQQPEIFATPDVLPMPSATLSFKKVADPLAEWVATFVWKVCTTGMCLHAQYTGDSIQQHSPPPSPPYLANSIRSLLLSTLLQPSAVLLAIWYIVHLPVRFGHASLRPDAVKEVRFRLELFGLSEWQDSGSSQAAEAHAPFRLVLLGCMLANKWLDDHTFSNKTWHTISGVPIQSLNRLESLALDIFSYDLSITPHEWNKWLVHVMAYHKSLSSAPSPQLISRPSSNPHFVTRKIIEDLLETSSRSCDDTSYPFSQPQPVFLGLEERRRERLDPTTSESNSEALEIDLDEDGPLREEYMPRRRVSRNGSFRDTSGNSIGASFGLERGIEWERAPELQRSLPPPAKWSPAADEPLRRDIIRGPSHYMAVQPPAVPPLVMMPQYPPGGHGMAYPQGWGTSAPAFHLPPQLVFGQPYDHSHVQSISVIDNRRHHLQDGRYYRSQSHTRIEYSRGPTAPKLPYQVPGLCWTRPEQYRCDAPYGQGFGHRLVFPQYGPHWVGH</sequence>
<dbReference type="GO" id="GO:0016538">
    <property type="term" value="F:cyclin-dependent protein serine/threonine kinase regulator activity"/>
    <property type="evidence" value="ECO:0007669"/>
    <property type="project" value="TreeGrafter"/>
</dbReference>
<proteinExistence type="predicted"/>
<comment type="caution">
    <text evidence="2">The sequence shown here is derived from an EMBL/GenBank/DDBJ whole genome shotgun (WGS) entry which is preliminary data.</text>
</comment>
<protein>
    <recommendedName>
        <fullName evidence="4">Cyclin N-terminal domain-containing protein</fullName>
    </recommendedName>
</protein>
<evidence type="ECO:0000313" key="2">
    <source>
        <dbReference type="EMBL" id="KAF8484473.1"/>
    </source>
</evidence>
<dbReference type="OrthoDB" id="286814at2759"/>
<evidence type="ECO:0008006" key="4">
    <source>
        <dbReference type="Google" id="ProtNLM"/>
    </source>
</evidence>
<dbReference type="GO" id="GO:0019901">
    <property type="term" value="F:protein kinase binding"/>
    <property type="evidence" value="ECO:0007669"/>
    <property type="project" value="InterPro"/>
</dbReference>
<feature type="region of interest" description="Disordered" evidence="1">
    <location>
        <begin position="1"/>
        <end position="28"/>
    </location>
</feature>
<dbReference type="Proteomes" id="UP000759537">
    <property type="component" value="Unassembled WGS sequence"/>
</dbReference>
<dbReference type="CDD" id="cd20557">
    <property type="entry name" value="CYCLIN_ScPCL1-like"/>
    <property type="match status" value="1"/>
</dbReference>
<dbReference type="Pfam" id="PF08613">
    <property type="entry name" value="Cyclin"/>
    <property type="match status" value="1"/>
</dbReference>
<reference evidence="2" key="1">
    <citation type="submission" date="2019-10" db="EMBL/GenBank/DDBJ databases">
        <authorList>
            <consortium name="DOE Joint Genome Institute"/>
            <person name="Kuo A."/>
            <person name="Miyauchi S."/>
            <person name="Kiss E."/>
            <person name="Drula E."/>
            <person name="Kohler A."/>
            <person name="Sanchez-Garcia M."/>
            <person name="Andreopoulos B."/>
            <person name="Barry K.W."/>
            <person name="Bonito G."/>
            <person name="Buee M."/>
            <person name="Carver A."/>
            <person name="Chen C."/>
            <person name="Cichocki N."/>
            <person name="Clum A."/>
            <person name="Culley D."/>
            <person name="Crous P.W."/>
            <person name="Fauchery L."/>
            <person name="Girlanda M."/>
            <person name="Hayes R."/>
            <person name="Keri Z."/>
            <person name="LaButti K."/>
            <person name="Lipzen A."/>
            <person name="Lombard V."/>
            <person name="Magnuson J."/>
            <person name="Maillard F."/>
            <person name="Morin E."/>
            <person name="Murat C."/>
            <person name="Nolan M."/>
            <person name="Ohm R."/>
            <person name="Pangilinan J."/>
            <person name="Pereira M."/>
            <person name="Perotto S."/>
            <person name="Peter M."/>
            <person name="Riley R."/>
            <person name="Sitrit Y."/>
            <person name="Stielow B."/>
            <person name="Szollosi G."/>
            <person name="Zifcakova L."/>
            <person name="Stursova M."/>
            <person name="Spatafora J.W."/>
            <person name="Tedersoo L."/>
            <person name="Vaario L.-M."/>
            <person name="Yamada A."/>
            <person name="Yan M."/>
            <person name="Wang P."/>
            <person name="Xu J."/>
            <person name="Bruns T."/>
            <person name="Baldrian P."/>
            <person name="Vilgalys R."/>
            <person name="Henrissat B."/>
            <person name="Grigoriev I.V."/>
            <person name="Hibbett D."/>
            <person name="Nagy L.G."/>
            <person name="Martin F.M."/>
        </authorList>
    </citation>
    <scope>NUCLEOTIDE SEQUENCE</scope>
    <source>
        <strain evidence="2">Prilba</strain>
    </source>
</reference>
<dbReference type="PANTHER" id="PTHR15615">
    <property type="match status" value="1"/>
</dbReference>
<accession>A0A9P5TCE9</accession>
<evidence type="ECO:0000313" key="3">
    <source>
        <dbReference type="Proteomes" id="UP000759537"/>
    </source>
</evidence>
<dbReference type="Gene3D" id="1.10.472.10">
    <property type="entry name" value="Cyclin-like"/>
    <property type="match status" value="1"/>
</dbReference>
<reference evidence="2" key="2">
    <citation type="journal article" date="2020" name="Nat. Commun.">
        <title>Large-scale genome sequencing of mycorrhizal fungi provides insights into the early evolution of symbiotic traits.</title>
        <authorList>
            <person name="Miyauchi S."/>
            <person name="Kiss E."/>
            <person name="Kuo A."/>
            <person name="Drula E."/>
            <person name="Kohler A."/>
            <person name="Sanchez-Garcia M."/>
            <person name="Morin E."/>
            <person name="Andreopoulos B."/>
            <person name="Barry K.W."/>
            <person name="Bonito G."/>
            <person name="Buee M."/>
            <person name="Carver A."/>
            <person name="Chen C."/>
            <person name="Cichocki N."/>
            <person name="Clum A."/>
            <person name="Culley D."/>
            <person name="Crous P.W."/>
            <person name="Fauchery L."/>
            <person name="Girlanda M."/>
            <person name="Hayes R.D."/>
            <person name="Keri Z."/>
            <person name="LaButti K."/>
            <person name="Lipzen A."/>
            <person name="Lombard V."/>
            <person name="Magnuson J."/>
            <person name="Maillard F."/>
            <person name="Murat C."/>
            <person name="Nolan M."/>
            <person name="Ohm R.A."/>
            <person name="Pangilinan J."/>
            <person name="Pereira M.F."/>
            <person name="Perotto S."/>
            <person name="Peter M."/>
            <person name="Pfister S."/>
            <person name="Riley R."/>
            <person name="Sitrit Y."/>
            <person name="Stielow J.B."/>
            <person name="Szollosi G."/>
            <person name="Zifcakova L."/>
            <person name="Stursova M."/>
            <person name="Spatafora J.W."/>
            <person name="Tedersoo L."/>
            <person name="Vaario L.M."/>
            <person name="Yamada A."/>
            <person name="Yan M."/>
            <person name="Wang P."/>
            <person name="Xu J."/>
            <person name="Bruns T."/>
            <person name="Baldrian P."/>
            <person name="Vilgalys R."/>
            <person name="Dunand C."/>
            <person name="Henrissat B."/>
            <person name="Grigoriev I.V."/>
            <person name="Hibbett D."/>
            <person name="Nagy L.G."/>
            <person name="Martin F.M."/>
        </authorList>
    </citation>
    <scope>NUCLEOTIDE SEQUENCE</scope>
    <source>
        <strain evidence="2">Prilba</strain>
    </source>
</reference>
<feature type="region of interest" description="Disordered" evidence="1">
    <location>
        <begin position="525"/>
        <end position="578"/>
    </location>
</feature>